<dbReference type="SUPFAM" id="SSF52540">
    <property type="entry name" value="P-loop containing nucleoside triphosphate hydrolases"/>
    <property type="match status" value="1"/>
</dbReference>
<proteinExistence type="inferred from homology"/>
<sequence>MEDLNIFQEKEGEFTGPRHALIKNVRIPFYEPNIDKDFEKDLSRFETRPDDVYVVSYPKSGTTWLQEIVWQVYHNGEISKEGVESRYPQLEKSQLFQRPGDESQAVLNSRPSPRLIKSHLPYHLIPMSENEANRSKYLYIARNPKDAAISFYHFVSSFGPASHFSGTWEFFAKLLIEGKGAFGFWSDHVLPWWEHRNEPHILFLKFEDLKKDLYSNVERISKFLGINLPDDMIARIAHQCTFGEMKKNAANFKVDNNPSKPSFLRKGEVGGWRSQFSEELNRQFDERLFSKIKGTGLEFEFGD</sequence>
<dbReference type="InterPro" id="IPR027417">
    <property type="entry name" value="P-loop_NTPase"/>
</dbReference>
<comment type="similarity">
    <text evidence="1">Belongs to the sulfotransferase 1 family.</text>
</comment>
<dbReference type="Gene3D" id="3.40.50.300">
    <property type="entry name" value="P-loop containing nucleotide triphosphate hydrolases"/>
    <property type="match status" value="1"/>
</dbReference>
<dbReference type="PANTHER" id="PTHR11783">
    <property type="entry name" value="SULFOTRANSFERASE SULT"/>
    <property type="match status" value="1"/>
</dbReference>
<evidence type="ECO:0000313" key="5">
    <source>
        <dbReference type="Proteomes" id="UP001159427"/>
    </source>
</evidence>
<reference evidence="4 5" key="1">
    <citation type="submission" date="2022-05" db="EMBL/GenBank/DDBJ databases">
        <authorList>
            <consortium name="Genoscope - CEA"/>
            <person name="William W."/>
        </authorList>
    </citation>
    <scope>NUCLEOTIDE SEQUENCE [LARGE SCALE GENOMIC DNA]</scope>
</reference>
<name>A0ABN8MKA0_9CNID</name>
<dbReference type="Proteomes" id="UP001159427">
    <property type="component" value="Unassembled WGS sequence"/>
</dbReference>
<organism evidence="4 5">
    <name type="scientific">Porites evermanni</name>
    <dbReference type="NCBI Taxonomy" id="104178"/>
    <lineage>
        <taxon>Eukaryota</taxon>
        <taxon>Metazoa</taxon>
        <taxon>Cnidaria</taxon>
        <taxon>Anthozoa</taxon>
        <taxon>Hexacorallia</taxon>
        <taxon>Scleractinia</taxon>
        <taxon>Fungiina</taxon>
        <taxon>Poritidae</taxon>
        <taxon>Porites</taxon>
    </lineage>
</organism>
<comment type="caution">
    <text evidence="4">The sequence shown here is derived from an EMBL/GenBank/DDBJ whole genome shotgun (WGS) entry which is preliminary data.</text>
</comment>
<keyword evidence="2" id="KW-0808">Transferase</keyword>
<keyword evidence="5" id="KW-1185">Reference proteome</keyword>
<protein>
    <recommendedName>
        <fullName evidence="3">Sulfotransferase domain-containing protein</fullName>
    </recommendedName>
</protein>
<dbReference type="Pfam" id="PF00685">
    <property type="entry name" value="Sulfotransfer_1"/>
    <property type="match status" value="1"/>
</dbReference>
<dbReference type="InterPro" id="IPR000863">
    <property type="entry name" value="Sulfotransferase_dom"/>
</dbReference>
<feature type="domain" description="Sulfotransferase" evidence="3">
    <location>
        <begin position="49"/>
        <end position="296"/>
    </location>
</feature>
<gene>
    <name evidence="4" type="ORF">PEVE_00034539</name>
</gene>
<evidence type="ECO:0000256" key="1">
    <source>
        <dbReference type="ARBA" id="ARBA00005771"/>
    </source>
</evidence>
<evidence type="ECO:0000313" key="4">
    <source>
        <dbReference type="EMBL" id="CAH3028618.1"/>
    </source>
</evidence>
<dbReference type="EMBL" id="CALNXI010000524">
    <property type="protein sequence ID" value="CAH3028618.1"/>
    <property type="molecule type" value="Genomic_DNA"/>
</dbReference>
<evidence type="ECO:0000256" key="2">
    <source>
        <dbReference type="ARBA" id="ARBA00022679"/>
    </source>
</evidence>
<accession>A0ABN8MKA0</accession>
<evidence type="ECO:0000259" key="3">
    <source>
        <dbReference type="Pfam" id="PF00685"/>
    </source>
</evidence>